<reference evidence="1 2" key="1">
    <citation type="submission" date="2021-11" db="EMBL/GenBank/DDBJ databases">
        <title>Black yeast isolated from Biological Soil Crust.</title>
        <authorList>
            <person name="Kurbessoian T."/>
        </authorList>
    </citation>
    <scope>NUCLEOTIDE SEQUENCE [LARGE SCALE GENOMIC DNA]</scope>
    <source>
        <strain evidence="1 2">CCFEE 5522</strain>
    </source>
</reference>
<dbReference type="AlphaFoldDB" id="A0AAV9JEW6"/>
<accession>A0AAV9JEW6</accession>
<sequence>MLAKDDLVPDITLAQLHHLLGRPAGFYRRPPPRCYGSRVVSTPASSPWPVVEFLRKMALGTNGAGFLNLAAQFLHPLETRGVVRRRNNGRANSIGVGVTSDHGRVLALASGDGTAEVARGKVVGVDEGTRIAQEGVVTEETAAGTKATTYKETMLVHFPLVLGDPGLAITLGELHLFFLIVYERTVSTGIGVKQVYHSAHP</sequence>
<dbReference type="Proteomes" id="UP001324427">
    <property type="component" value="Unassembled WGS sequence"/>
</dbReference>
<dbReference type="EMBL" id="JAVFHQ010000029">
    <property type="protein sequence ID" value="KAK4543794.1"/>
    <property type="molecule type" value="Genomic_DNA"/>
</dbReference>
<protein>
    <submittedName>
        <fullName evidence="1">Uncharacterized protein</fullName>
    </submittedName>
</protein>
<keyword evidence="2" id="KW-1185">Reference proteome</keyword>
<evidence type="ECO:0000313" key="1">
    <source>
        <dbReference type="EMBL" id="KAK4543794.1"/>
    </source>
</evidence>
<proteinExistence type="predicted"/>
<evidence type="ECO:0000313" key="2">
    <source>
        <dbReference type="Proteomes" id="UP001324427"/>
    </source>
</evidence>
<organism evidence="1 2">
    <name type="scientific">Oleoguttula mirabilis</name>
    <dbReference type="NCBI Taxonomy" id="1507867"/>
    <lineage>
        <taxon>Eukaryota</taxon>
        <taxon>Fungi</taxon>
        <taxon>Dikarya</taxon>
        <taxon>Ascomycota</taxon>
        <taxon>Pezizomycotina</taxon>
        <taxon>Dothideomycetes</taxon>
        <taxon>Dothideomycetidae</taxon>
        <taxon>Mycosphaerellales</taxon>
        <taxon>Teratosphaeriaceae</taxon>
        <taxon>Oleoguttula</taxon>
    </lineage>
</organism>
<name>A0AAV9JEW6_9PEZI</name>
<gene>
    <name evidence="1" type="ORF">LTR36_004827</name>
</gene>
<comment type="caution">
    <text evidence="1">The sequence shown here is derived from an EMBL/GenBank/DDBJ whole genome shotgun (WGS) entry which is preliminary data.</text>
</comment>